<keyword evidence="1" id="KW-0145">Chemotaxis</keyword>
<name>A0A844BG29_9RHOB</name>
<dbReference type="AlphaFoldDB" id="A0A844BG29"/>
<dbReference type="EMBL" id="WJPO01000003">
    <property type="protein sequence ID" value="MRH20042.1"/>
    <property type="molecule type" value="Genomic_DNA"/>
</dbReference>
<keyword evidence="4" id="KW-1185">Reference proteome</keyword>
<protein>
    <recommendedName>
        <fullName evidence="5">Methyl-accepting chemotaxis protein</fullName>
    </recommendedName>
</protein>
<dbReference type="GO" id="GO:0006935">
    <property type="term" value="P:chemotaxis"/>
    <property type="evidence" value="ECO:0007669"/>
    <property type="project" value="UniProtKB-KW"/>
</dbReference>
<gene>
    <name evidence="3" type="ORF">GH815_03460</name>
</gene>
<reference evidence="3 4" key="1">
    <citation type="submission" date="2019-11" db="EMBL/GenBank/DDBJ databases">
        <title>Draft Whole-Genome sequence of the marine photosynthetic bacterium Rhodovulum strictum DSM 11289.</title>
        <authorList>
            <person name="Kyndt J.A."/>
            <person name="Meyer T.E."/>
        </authorList>
    </citation>
    <scope>NUCLEOTIDE SEQUENCE [LARGE SCALE GENOMIC DNA]</scope>
    <source>
        <strain evidence="3 4">DSM 11289</strain>
    </source>
</reference>
<organism evidence="3 4">
    <name type="scientific">Rhodovulum strictum</name>
    <dbReference type="NCBI Taxonomy" id="58314"/>
    <lineage>
        <taxon>Bacteria</taxon>
        <taxon>Pseudomonadati</taxon>
        <taxon>Pseudomonadota</taxon>
        <taxon>Alphaproteobacteria</taxon>
        <taxon>Rhodobacterales</taxon>
        <taxon>Paracoccaceae</taxon>
        <taxon>Rhodovulum</taxon>
    </lineage>
</organism>
<sequence length="105" mass="10999">MVASEVRALAQRTGEALGAIVEAVEGVTERVSEIAKLAGEQSVGLGEINIPAGQFDHVTQHNAAMFEETTAASDTLQSEGERLNALVARLHADRHAAMPLRAPAA</sequence>
<evidence type="ECO:0000313" key="4">
    <source>
        <dbReference type="Proteomes" id="UP000466730"/>
    </source>
</evidence>
<evidence type="ECO:0000256" key="2">
    <source>
        <dbReference type="ARBA" id="ARBA00029447"/>
    </source>
</evidence>
<dbReference type="SUPFAM" id="SSF58104">
    <property type="entry name" value="Methyl-accepting chemotaxis protein (MCP) signaling domain"/>
    <property type="match status" value="1"/>
</dbReference>
<evidence type="ECO:0008006" key="5">
    <source>
        <dbReference type="Google" id="ProtNLM"/>
    </source>
</evidence>
<evidence type="ECO:0000313" key="3">
    <source>
        <dbReference type="EMBL" id="MRH20042.1"/>
    </source>
</evidence>
<comment type="caution">
    <text evidence="3">The sequence shown here is derived from an EMBL/GenBank/DDBJ whole genome shotgun (WGS) entry which is preliminary data.</text>
</comment>
<comment type="similarity">
    <text evidence="2">Belongs to the methyl-accepting chemotaxis (MCP) protein family.</text>
</comment>
<accession>A0A844BG29</accession>
<evidence type="ECO:0000256" key="1">
    <source>
        <dbReference type="ARBA" id="ARBA00022500"/>
    </source>
</evidence>
<dbReference type="PANTHER" id="PTHR43531">
    <property type="entry name" value="PROTEIN ICFG"/>
    <property type="match status" value="1"/>
</dbReference>
<proteinExistence type="inferred from homology"/>
<dbReference type="PANTHER" id="PTHR43531:SF11">
    <property type="entry name" value="METHYL-ACCEPTING CHEMOTAXIS PROTEIN 3"/>
    <property type="match status" value="1"/>
</dbReference>
<dbReference type="Gene3D" id="1.10.287.950">
    <property type="entry name" value="Methyl-accepting chemotaxis protein"/>
    <property type="match status" value="1"/>
</dbReference>
<dbReference type="InterPro" id="IPR051310">
    <property type="entry name" value="MCP_chemotaxis"/>
</dbReference>
<dbReference type="Proteomes" id="UP000466730">
    <property type="component" value="Unassembled WGS sequence"/>
</dbReference>